<gene>
    <name evidence="2" type="ORF">IW261DRAFT_1430394</name>
</gene>
<evidence type="ECO:0000313" key="3">
    <source>
        <dbReference type="Proteomes" id="UP001175227"/>
    </source>
</evidence>
<proteinExistence type="predicted"/>
<accession>A0AA39KCL4</accession>
<dbReference type="AlphaFoldDB" id="A0AA39KCL4"/>
<name>A0AA39KCL4_9AGAR</name>
<feature type="region of interest" description="Disordered" evidence="1">
    <location>
        <begin position="34"/>
        <end position="79"/>
    </location>
</feature>
<protein>
    <submittedName>
        <fullName evidence="2">Uncharacterized protein</fullName>
    </submittedName>
</protein>
<evidence type="ECO:0000256" key="1">
    <source>
        <dbReference type="SAM" id="MobiDB-lite"/>
    </source>
</evidence>
<dbReference type="Proteomes" id="UP001175227">
    <property type="component" value="Unassembled WGS sequence"/>
</dbReference>
<keyword evidence="3" id="KW-1185">Reference proteome</keyword>
<comment type="caution">
    <text evidence="2">The sequence shown here is derived from an EMBL/GenBank/DDBJ whole genome shotgun (WGS) entry which is preliminary data.</text>
</comment>
<evidence type="ECO:0000313" key="2">
    <source>
        <dbReference type="EMBL" id="KAK0458684.1"/>
    </source>
</evidence>
<sequence length="256" mass="28381">MELVARPEFELDMSWNDILNGISDRMVIATQTSQFSKKRKRRQLENKQDFGKVGTPPITANSNKVDCRGNGTSNSSNTALQSNLLPLKRKPDRILTSTCQILEAMSRVVLNSPLPSFLSPSPPLLLIPTVDCPTPSDALTNAVKVGNCQHPGRRAVVLVDSVTKVTAAASSNHDLQATVFIIDKMWHATSIFVQLDPRYGLDSTTWTTGLATTRREGIRVSDVSISRDRCRLVDTEGNVTMRIWCMVSWWRGLGKK</sequence>
<feature type="compositionally biased region" description="Polar residues" evidence="1">
    <location>
        <begin position="58"/>
        <end position="79"/>
    </location>
</feature>
<dbReference type="EMBL" id="JAUEPR010000305">
    <property type="protein sequence ID" value="KAK0458684.1"/>
    <property type="molecule type" value="Genomic_DNA"/>
</dbReference>
<reference evidence="2" key="1">
    <citation type="submission" date="2023-06" db="EMBL/GenBank/DDBJ databases">
        <authorList>
            <consortium name="Lawrence Berkeley National Laboratory"/>
            <person name="Ahrendt S."/>
            <person name="Sahu N."/>
            <person name="Indic B."/>
            <person name="Wong-Bajracharya J."/>
            <person name="Merenyi Z."/>
            <person name="Ke H.-M."/>
            <person name="Monk M."/>
            <person name="Kocsube S."/>
            <person name="Drula E."/>
            <person name="Lipzen A."/>
            <person name="Balint B."/>
            <person name="Henrissat B."/>
            <person name="Andreopoulos B."/>
            <person name="Martin F.M."/>
            <person name="Harder C.B."/>
            <person name="Rigling D."/>
            <person name="Ford K.L."/>
            <person name="Foster G.D."/>
            <person name="Pangilinan J."/>
            <person name="Papanicolaou A."/>
            <person name="Barry K."/>
            <person name="LaButti K."/>
            <person name="Viragh M."/>
            <person name="Koriabine M."/>
            <person name="Yan M."/>
            <person name="Riley R."/>
            <person name="Champramary S."/>
            <person name="Plett K.L."/>
            <person name="Tsai I.J."/>
            <person name="Slot J."/>
            <person name="Sipos G."/>
            <person name="Plett J."/>
            <person name="Nagy L.G."/>
            <person name="Grigoriev I.V."/>
        </authorList>
    </citation>
    <scope>NUCLEOTIDE SEQUENCE</scope>
    <source>
        <strain evidence="2">ICMP 16352</strain>
    </source>
</reference>
<organism evidence="2 3">
    <name type="scientific">Armillaria novae-zelandiae</name>
    <dbReference type="NCBI Taxonomy" id="153914"/>
    <lineage>
        <taxon>Eukaryota</taxon>
        <taxon>Fungi</taxon>
        <taxon>Dikarya</taxon>
        <taxon>Basidiomycota</taxon>
        <taxon>Agaricomycotina</taxon>
        <taxon>Agaricomycetes</taxon>
        <taxon>Agaricomycetidae</taxon>
        <taxon>Agaricales</taxon>
        <taxon>Marasmiineae</taxon>
        <taxon>Physalacriaceae</taxon>
        <taxon>Armillaria</taxon>
    </lineage>
</organism>